<dbReference type="Gene3D" id="3.90.1150.10">
    <property type="entry name" value="Aspartate Aminotransferase, domain 1"/>
    <property type="match status" value="1"/>
</dbReference>
<dbReference type="Gene3D" id="3.40.640.10">
    <property type="entry name" value="Type I PLP-dependent aspartate aminotransferase-like (Major domain)"/>
    <property type="match status" value="1"/>
</dbReference>
<comment type="similarity">
    <text evidence="1">In the C-terminal section; belongs to the class-I pyridoxal-phosphate-dependent aminotransferase family.</text>
</comment>
<dbReference type="PANTHER" id="PTHR46577">
    <property type="entry name" value="HTH-TYPE TRANSCRIPTIONAL REGULATORY PROTEIN GABR"/>
    <property type="match status" value="1"/>
</dbReference>
<dbReference type="GO" id="GO:0003677">
    <property type="term" value="F:DNA binding"/>
    <property type="evidence" value="ECO:0007669"/>
    <property type="project" value="UniProtKB-KW"/>
</dbReference>
<dbReference type="EMBL" id="FLOC01000009">
    <property type="protein sequence ID" value="SBS30950.1"/>
    <property type="molecule type" value="Genomic_DNA"/>
</dbReference>
<dbReference type="InterPro" id="IPR015421">
    <property type="entry name" value="PyrdxlP-dep_Trfase_major"/>
</dbReference>
<dbReference type="AlphaFoldDB" id="A0A1A8TDN7"/>
<feature type="compositionally biased region" description="Basic and acidic residues" evidence="6">
    <location>
        <begin position="572"/>
        <end position="584"/>
    </location>
</feature>
<dbReference type="InterPro" id="IPR051446">
    <property type="entry name" value="HTH_trans_reg/aminotransferase"/>
</dbReference>
<evidence type="ECO:0000259" key="7">
    <source>
        <dbReference type="PROSITE" id="PS50949"/>
    </source>
</evidence>
<evidence type="ECO:0000256" key="6">
    <source>
        <dbReference type="SAM" id="MobiDB-lite"/>
    </source>
</evidence>
<dbReference type="PANTHER" id="PTHR46577:SF2">
    <property type="entry name" value="TRANSCRIPTIONAL REGULATORY PROTEIN"/>
    <property type="match status" value="1"/>
</dbReference>
<dbReference type="PROSITE" id="PS50949">
    <property type="entry name" value="HTH_GNTR"/>
    <property type="match status" value="1"/>
</dbReference>
<keyword evidence="2" id="KW-0663">Pyridoxal phosphate</keyword>
<feature type="region of interest" description="Disordered" evidence="6">
    <location>
        <begin position="546"/>
        <end position="600"/>
    </location>
</feature>
<dbReference type="Proteomes" id="UP000092627">
    <property type="component" value="Unassembled WGS sequence"/>
</dbReference>
<name>A0A1A8TDN7_9GAMM</name>
<keyword evidence="3" id="KW-0805">Transcription regulation</keyword>
<dbReference type="SUPFAM" id="SSF53383">
    <property type="entry name" value="PLP-dependent transferases"/>
    <property type="match status" value="1"/>
</dbReference>
<organism evidence="8 9">
    <name type="scientific">Marinomonas aquimarina</name>
    <dbReference type="NCBI Taxonomy" id="295068"/>
    <lineage>
        <taxon>Bacteria</taxon>
        <taxon>Pseudomonadati</taxon>
        <taxon>Pseudomonadota</taxon>
        <taxon>Gammaproteobacteria</taxon>
        <taxon>Oceanospirillales</taxon>
        <taxon>Oceanospirillaceae</taxon>
        <taxon>Marinomonas</taxon>
    </lineage>
</organism>
<dbReference type="InterPro" id="IPR036388">
    <property type="entry name" value="WH-like_DNA-bd_sf"/>
</dbReference>
<dbReference type="InterPro" id="IPR015424">
    <property type="entry name" value="PyrdxlP-dep_Trfase"/>
</dbReference>
<evidence type="ECO:0000256" key="1">
    <source>
        <dbReference type="ARBA" id="ARBA00005384"/>
    </source>
</evidence>
<proteinExistence type="inferred from homology"/>
<sequence>MKIGLNCTLNLVNLSNIARYRRQTLVISALFAKVHTECKDFQIKGTETVADFLYKGVVDWFLEQMSQGALAPGDKMPSLRKLAKQLELSLNTVIHGYEILAEEGWIESRPKSGYFVCHKPSVKHAHVLAGDRVAQFSDTLSKKMAWSALSHRAAMVDQSDEFLNPAVKATESDLPVLGKGHLAVREAVSEHLRKVAINAHPSHIWLGRSPLAMYTQAVQTLTQVKDAVLVITPCDPRLTSTLLSLGREVFTLAAGERGVDLDEAVRCLRDDAIKMVVFPSQFAFPSGSEISNLSLRRWLAILQQLDMPAVEWDMTSHLGYKSSTLMTYKSLDEKNQVVYIGGVESKGVDRNAAWCIPGKYQALEGALLSADLALSDPQQQALMDTLQPSQRQSLMRRARQIWSVAEKSKSMLENALGESVRFASSKGGLTLWLQLPQALTEAQLTQLLAKHRHGIVPGYYLSAQQEADHWLAVNVTYDAIAALAQQLARFTHDLVQPEAQLEEQANASAATDETEASQVIDSQAEEAAGVLLEPSDFDLDDVMLKESEETEQAAEAPKEEAAEPNVADQSEPSERSDNASEKAPKTLYNPMLDLINHDFG</sequence>
<evidence type="ECO:0000256" key="3">
    <source>
        <dbReference type="ARBA" id="ARBA00023015"/>
    </source>
</evidence>
<protein>
    <submittedName>
        <fullName evidence="8">Putative HTH-type transcriptional regulator YdcR</fullName>
    </submittedName>
</protein>
<reference evidence="8 9" key="1">
    <citation type="submission" date="2016-06" db="EMBL/GenBank/DDBJ databases">
        <authorList>
            <person name="Kjaerup R.B."/>
            <person name="Dalgaard T.S."/>
            <person name="Juul-Madsen H.R."/>
        </authorList>
    </citation>
    <scope>NUCLEOTIDE SEQUENCE [LARGE SCALE GENOMIC DNA]</scope>
    <source>
        <strain evidence="8 9">CECT 5080</strain>
    </source>
</reference>
<evidence type="ECO:0000256" key="2">
    <source>
        <dbReference type="ARBA" id="ARBA00022898"/>
    </source>
</evidence>
<gene>
    <name evidence="8" type="primary">ydcR</name>
    <name evidence="8" type="ORF">MAQ5080_01811</name>
</gene>
<evidence type="ECO:0000256" key="5">
    <source>
        <dbReference type="ARBA" id="ARBA00023163"/>
    </source>
</evidence>
<dbReference type="InterPro" id="IPR036390">
    <property type="entry name" value="WH_DNA-bd_sf"/>
</dbReference>
<dbReference type="STRING" id="295068.MAQ5080_01811"/>
<keyword evidence="5" id="KW-0804">Transcription</keyword>
<dbReference type="InterPro" id="IPR015422">
    <property type="entry name" value="PyrdxlP-dep_Trfase_small"/>
</dbReference>
<dbReference type="SMART" id="SM00345">
    <property type="entry name" value="HTH_GNTR"/>
    <property type="match status" value="1"/>
</dbReference>
<dbReference type="SUPFAM" id="SSF46785">
    <property type="entry name" value="Winged helix' DNA-binding domain"/>
    <property type="match status" value="1"/>
</dbReference>
<dbReference type="Pfam" id="PF00392">
    <property type="entry name" value="GntR"/>
    <property type="match status" value="1"/>
</dbReference>
<keyword evidence="4" id="KW-0238">DNA-binding</keyword>
<feature type="domain" description="HTH gntR-type" evidence="7">
    <location>
        <begin position="51"/>
        <end position="119"/>
    </location>
</feature>
<dbReference type="GO" id="GO:0003700">
    <property type="term" value="F:DNA-binding transcription factor activity"/>
    <property type="evidence" value="ECO:0007669"/>
    <property type="project" value="InterPro"/>
</dbReference>
<dbReference type="InterPro" id="IPR000524">
    <property type="entry name" value="Tscrpt_reg_HTH_GntR"/>
</dbReference>
<dbReference type="CDD" id="cd07377">
    <property type="entry name" value="WHTH_GntR"/>
    <property type="match status" value="1"/>
</dbReference>
<dbReference type="Gene3D" id="1.10.10.10">
    <property type="entry name" value="Winged helix-like DNA-binding domain superfamily/Winged helix DNA-binding domain"/>
    <property type="match status" value="1"/>
</dbReference>
<keyword evidence="9" id="KW-1185">Reference proteome</keyword>
<dbReference type="RefSeq" id="WP_231870776.1">
    <property type="nucleotide sequence ID" value="NZ_FLOC01000009.1"/>
</dbReference>
<evidence type="ECO:0000313" key="8">
    <source>
        <dbReference type="EMBL" id="SBS30950.1"/>
    </source>
</evidence>
<evidence type="ECO:0000256" key="4">
    <source>
        <dbReference type="ARBA" id="ARBA00023125"/>
    </source>
</evidence>
<accession>A0A1A8TDN7</accession>
<evidence type="ECO:0000313" key="9">
    <source>
        <dbReference type="Proteomes" id="UP000092627"/>
    </source>
</evidence>